<evidence type="ECO:0000313" key="1">
    <source>
        <dbReference type="EMBL" id="GAA4735049.1"/>
    </source>
</evidence>
<name>A0ABP8YS93_9ACTN</name>
<organism evidence="1 2">
    <name type="scientific">Nocardioides endophyticus</name>
    <dbReference type="NCBI Taxonomy" id="1353775"/>
    <lineage>
        <taxon>Bacteria</taxon>
        <taxon>Bacillati</taxon>
        <taxon>Actinomycetota</taxon>
        <taxon>Actinomycetes</taxon>
        <taxon>Propionibacteriales</taxon>
        <taxon>Nocardioidaceae</taxon>
        <taxon>Nocardioides</taxon>
    </lineage>
</organism>
<comment type="caution">
    <text evidence="1">The sequence shown here is derived from an EMBL/GenBank/DDBJ whole genome shotgun (WGS) entry which is preliminary data.</text>
</comment>
<dbReference type="EMBL" id="BAABKN010000012">
    <property type="protein sequence ID" value="GAA4735049.1"/>
    <property type="molecule type" value="Genomic_DNA"/>
</dbReference>
<gene>
    <name evidence="1" type="ORF">GCM10023350_18480</name>
</gene>
<proteinExistence type="predicted"/>
<evidence type="ECO:0008006" key="3">
    <source>
        <dbReference type="Google" id="ProtNLM"/>
    </source>
</evidence>
<accession>A0ABP8YS93</accession>
<dbReference type="Proteomes" id="UP001499882">
    <property type="component" value="Unassembled WGS sequence"/>
</dbReference>
<dbReference type="RefSeq" id="WP_345526473.1">
    <property type="nucleotide sequence ID" value="NZ_BAABKN010000012.1"/>
</dbReference>
<reference evidence="2" key="1">
    <citation type="journal article" date="2019" name="Int. J. Syst. Evol. Microbiol.">
        <title>The Global Catalogue of Microorganisms (GCM) 10K type strain sequencing project: providing services to taxonomists for standard genome sequencing and annotation.</title>
        <authorList>
            <consortium name="The Broad Institute Genomics Platform"/>
            <consortium name="The Broad Institute Genome Sequencing Center for Infectious Disease"/>
            <person name="Wu L."/>
            <person name="Ma J."/>
        </authorList>
    </citation>
    <scope>NUCLEOTIDE SEQUENCE [LARGE SCALE GENOMIC DNA]</scope>
    <source>
        <strain evidence="2">JCM 18532</strain>
    </source>
</reference>
<sequence length="317" mass="36032">MTKPRARPADDPRNTPVWLRKELLSQGYDDYAIRQLLRDGVIVRLRRGAFVSKGPHDQLDVVGQHGLLARAVIKQAKTEVVLSHVSGLGEYDVPVWGIDLTDVHVTRVDGKVGRHEAGVHQHCGRIQEGDVVTRNGVRVMSATRLALEVTTVVDIERALCVVNFLLNAGHTTPEQLRARYRTMECWPNTLPTDIVLRLADPRIESVAETRSYHLFWRCGLPAPELQYEVRDVDGELLGRLDFAWPALGVWIEFDGNVKYEKPLKPGQSASEVVVAEKRREDRIRRRTGWRCIRLTWADLEHPERTGAMLRRELLGQI</sequence>
<keyword evidence="2" id="KW-1185">Reference proteome</keyword>
<protein>
    <recommendedName>
        <fullName evidence="3">Type IV toxin-antitoxin system AbiEi family antitoxin domain-containing protein</fullName>
    </recommendedName>
</protein>
<evidence type="ECO:0000313" key="2">
    <source>
        <dbReference type="Proteomes" id="UP001499882"/>
    </source>
</evidence>